<evidence type="ECO:0000313" key="3">
    <source>
        <dbReference type="EMBL" id="OWP63195.1"/>
    </source>
</evidence>
<organism evidence="3 4">
    <name type="scientific">Hymenobacter amundsenii</name>
    <dbReference type="NCBI Taxonomy" id="2006685"/>
    <lineage>
        <taxon>Bacteria</taxon>
        <taxon>Pseudomonadati</taxon>
        <taxon>Bacteroidota</taxon>
        <taxon>Cytophagia</taxon>
        <taxon>Cytophagales</taxon>
        <taxon>Hymenobacteraceae</taxon>
        <taxon>Hymenobacter</taxon>
    </lineage>
</organism>
<dbReference type="Gene3D" id="3.40.50.2000">
    <property type="entry name" value="Glycogen Phosphorylase B"/>
    <property type="match status" value="1"/>
</dbReference>
<feature type="compositionally biased region" description="Basic and acidic residues" evidence="1">
    <location>
        <begin position="171"/>
        <end position="182"/>
    </location>
</feature>
<dbReference type="OrthoDB" id="9810929at2"/>
<dbReference type="Proteomes" id="UP000197277">
    <property type="component" value="Unassembled WGS sequence"/>
</dbReference>
<proteinExistence type="predicted"/>
<evidence type="ECO:0000256" key="1">
    <source>
        <dbReference type="SAM" id="MobiDB-lite"/>
    </source>
</evidence>
<feature type="domain" description="Glycosyltransferase subfamily 4-like N-terminal" evidence="2">
    <location>
        <begin position="206"/>
        <end position="329"/>
    </location>
</feature>
<comment type="caution">
    <text evidence="3">The sequence shown here is derived from an EMBL/GenBank/DDBJ whole genome shotgun (WGS) entry which is preliminary data.</text>
</comment>
<accession>A0A2D0AFL0</accession>
<evidence type="ECO:0000313" key="4">
    <source>
        <dbReference type="Proteomes" id="UP000197277"/>
    </source>
</evidence>
<dbReference type="AlphaFoldDB" id="A0A2D0AFL0"/>
<feature type="compositionally biased region" description="Polar residues" evidence="1">
    <location>
        <begin position="119"/>
        <end position="129"/>
    </location>
</feature>
<feature type="region of interest" description="Disordered" evidence="1">
    <location>
        <begin position="171"/>
        <end position="201"/>
    </location>
</feature>
<dbReference type="EMBL" id="NIRR01000014">
    <property type="protein sequence ID" value="OWP63195.1"/>
    <property type="molecule type" value="Genomic_DNA"/>
</dbReference>
<dbReference type="GO" id="GO:0016757">
    <property type="term" value="F:glycosyltransferase activity"/>
    <property type="evidence" value="ECO:0007669"/>
    <property type="project" value="UniProtKB-ARBA"/>
</dbReference>
<reference evidence="3 4" key="1">
    <citation type="submission" date="2017-06" db="EMBL/GenBank/DDBJ databases">
        <title>Hymenobacter amundsenii sp. nov. isolated from regoliths in Antarctica.</title>
        <authorList>
            <person name="Sedlacek I."/>
            <person name="Kralova S."/>
            <person name="Pantucek R."/>
            <person name="Svec P."/>
            <person name="Holochova P."/>
            <person name="Stankova E."/>
            <person name="Vrbovska V."/>
            <person name="Busse H.-J."/>
        </authorList>
    </citation>
    <scope>NUCLEOTIDE SEQUENCE [LARGE SCALE GENOMIC DNA]</scope>
    <source>
        <strain evidence="3 4">CCM 8682</strain>
    </source>
</reference>
<name>A0A2D0AFL0_9BACT</name>
<dbReference type="Pfam" id="PF13579">
    <property type="entry name" value="Glyco_trans_4_4"/>
    <property type="match status" value="1"/>
</dbReference>
<keyword evidence="4" id="KW-1185">Reference proteome</keyword>
<protein>
    <recommendedName>
        <fullName evidence="2">Glycosyltransferase subfamily 4-like N-terminal domain-containing protein</fullName>
    </recommendedName>
</protein>
<dbReference type="SUPFAM" id="SSF53756">
    <property type="entry name" value="UDP-Glycosyltransferase/glycogen phosphorylase"/>
    <property type="match status" value="1"/>
</dbReference>
<gene>
    <name evidence="3" type="ORF">CDA63_10080</name>
</gene>
<feature type="region of interest" description="Disordered" evidence="1">
    <location>
        <begin position="112"/>
        <end position="148"/>
    </location>
</feature>
<dbReference type="RefSeq" id="WP_088464332.1">
    <property type="nucleotide sequence ID" value="NZ_NIRR01000014.1"/>
</dbReference>
<sequence length="360" mass="38369">MIVAPFRVLLLGWNEAPRSGEAAVPLVRPLVGRLAPLAPLAVMLPHLPAPAFAASPDLRVTGLAELDLTNDLNARANPRPAAWRHPAAPYVGATLGGPGSYTAPAAPYQGATPREAASIATTAQVQAKSSPDAPKPNSMPAPVEASGLPGPPPEVAAADLLINRDDFAREAEPEAGEARKLDQVSAETLPEPEPEPTEPPRVRATLTEALAALGVDLPATTDLNFQVIQYARFATRRALQEDFAVIYAVDWPTWLAGMEIRQLTGRPLVLHVHELAQERGAEGASGWSLALERLALRRADLVLAASDDVARLLLERYQLSPERLRMVPLTDTATVNTILHQLETRLSGHPAAAPLFPPTP</sequence>
<evidence type="ECO:0000259" key="2">
    <source>
        <dbReference type="Pfam" id="PF13579"/>
    </source>
</evidence>
<dbReference type="InterPro" id="IPR028098">
    <property type="entry name" value="Glyco_trans_4-like_N"/>
</dbReference>